<accession>A0A0C2NH13</accession>
<evidence type="ECO:0000313" key="2">
    <source>
        <dbReference type="Proteomes" id="UP000031668"/>
    </source>
</evidence>
<dbReference type="AlphaFoldDB" id="A0A0C2NH13"/>
<reference evidence="1 2" key="1">
    <citation type="journal article" date="2014" name="Genome Biol. Evol.">
        <title>The genome of the myxosporean Thelohanellus kitauei shows adaptations to nutrient acquisition within its fish host.</title>
        <authorList>
            <person name="Yang Y."/>
            <person name="Xiong J."/>
            <person name="Zhou Z."/>
            <person name="Huo F."/>
            <person name="Miao W."/>
            <person name="Ran C."/>
            <person name="Liu Y."/>
            <person name="Zhang J."/>
            <person name="Feng J."/>
            <person name="Wang M."/>
            <person name="Wang M."/>
            <person name="Wang L."/>
            <person name="Yao B."/>
        </authorList>
    </citation>
    <scope>NUCLEOTIDE SEQUENCE [LARGE SCALE GENOMIC DNA]</scope>
    <source>
        <strain evidence="1">Wuqing</strain>
    </source>
</reference>
<proteinExistence type="predicted"/>
<keyword evidence="2" id="KW-1185">Reference proteome</keyword>
<evidence type="ECO:0000313" key="1">
    <source>
        <dbReference type="EMBL" id="KII73297.1"/>
    </source>
</evidence>
<dbReference type="Proteomes" id="UP000031668">
    <property type="component" value="Unassembled WGS sequence"/>
</dbReference>
<sequence>MLDGLARGCNRRSATIRPDFGQGMAPARSTGCKLCLELNETHEASYAVETPAVQPPWPSTRAWELNDCVDKCNQHLTIWGQKVENGGSRTFPEVKVATKFLKAKRYGKLRKLKSRYNVRSTALWLA</sequence>
<name>A0A0C2NH13_THEKT</name>
<organism evidence="1 2">
    <name type="scientific">Thelohanellus kitauei</name>
    <name type="common">Myxosporean</name>
    <dbReference type="NCBI Taxonomy" id="669202"/>
    <lineage>
        <taxon>Eukaryota</taxon>
        <taxon>Metazoa</taxon>
        <taxon>Cnidaria</taxon>
        <taxon>Myxozoa</taxon>
        <taxon>Myxosporea</taxon>
        <taxon>Bivalvulida</taxon>
        <taxon>Platysporina</taxon>
        <taxon>Myxobolidae</taxon>
        <taxon>Thelohanellus</taxon>
    </lineage>
</organism>
<protein>
    <submittedName>
        <fullName evidence="1">Uncharacterized protein</fullName>
    </submittedName>
</protein>
<gene>
    <name evidence="1" type="ORF">RF11_04882</name>
</gene>
<comment type="caution">
    <text evidence="1">The sequence shown here is derived from an EMBL/GenBank/DDBJ whole genome shotgun (WGS) entry which is preliminary data.</text>
</comment>
<dbReference type="EMBL" id="JWZT01000903">
    <property type="protein sequence ID" value="KII73297.1"/>
    <property type="molecule type" value="Genomic_DNA"/>
</dbReference>